<dbReference type="EMBL" id="RAPQ01000008">
    <property type="protein sequence ID" value="RKE04207.1"/>
    <property type="molecule type" value="Genomic_DNA"/>
</dbReference>
<proteinExistence type="predicted"/>
<accession>A0A419X8W1</accession>
<dbReference type="RefSeq" id="WP_120239004.1">
    <property type="nucleotide sequence ID" value="NZ_RAPQ01000008.1"/>
</dbReference>
<evidence type="ECO:0000259" key="1">
    <source>
        <dbReference type="Pfam" id="PF19780"/>
    </source>
</evidence>
<dbReference type="OrthoDB" id="5382295at2"/>
<dbReference type="AlphaFoldDB" id="A0A419X8W1"/>
<feature type="domain" description="DUF6265" evidence="1">
    <location>
        <begin position="25"/>
        <end position="130"/>
    </location>
</feature>
<dbReference type="Pfam" id="PF19780">
    <property type="entry name" value="DUF6265"/>
    <property type="match status" value="1"/>
</dbReference>
<reference evidence="2 3" key="1">
    <citation type="submission" date="2018-09" db="EMBL/GenBank/DDBJ databases">
        <title>Genomic Encyclopedia of Archaeal and Bacterial Type Strains, Phase II (KMG-II): from individual species to whole genera.</title>
        <authorList>
            <person name="Goeker M."/>
        </authorList>
    </citation>
    <scope>NUCLEOTIDE SEQUENCE [LARGE SCALE GENOMIC DNA]</scope>
    <source>
        <strain evidence="2 3">DSM 21950</strain>
    </source>
</reference>
<evidence type="ECO:0000313" key="2">
    <source>
        <dbReference type="EMBL" id="RKE04207.1"/>
    </source>
</evidence>
<sequence length="146" mass="17105">MKYLILILFSICAYSCSTQDIQALHFLEGTWQVEGKQQFEKWEIKGNELIGTGYKLKDGKHKILEHLAIKLIKGKMVYQASVLNQNQGATIYFPLNESISDYYSFENPKHDFPKKIQYFKLREKRVKVNVLGDNDEGFSFVMIRMR</sequence>
<comment type="caution">
    <text evidence="2">The sequence shown here is derived from an EMBL/GenBank/DDBJ whole genome shotgun (WGS) entry which is preliminary data.</text>
</comment>
<organism evidence="2 3">
    <name type="scientific">Marinifilum flexuosum</name>
    <dbReference type="NCBI Taxonomy" id="1117708"/>
    <lineage>
        <taxon>Bacteria</taxon>
        <taxon>Pseudomonadati</taxon>
        <taxon>Bacteroidota</taxon>
        <taxon>Bacteroidia</taxon>
        <taxon>Marinilabiliales</taxon>
        <taxon>Marinifilaceae</taxon>
    </lineage>
</organism>
<dbReference type="InterPro" id="IPR046232">
    <property type="entry name" value="DUF6265"/>
</dbReference>
<protein>
    <recommendedName>
        <fullName evidence="1">DUF6265 domain-containing protein</fullName>
    </recommendedName>
</protein>
<keyword evidence="3" id="KW-1185">Reference proteome</keyword>
<dbReference type="Proteomes" id="UP000284531">
    <property type="component" value="Unassembled WGS sequence"/>
</dbReference>
<gene>
    <name evidence="2" type="ORF">BXY64_1223</name>
</gene>
<name>A0A419X8W1_9BACT</name>
<evidence type="ECO:0000313" key="3">
    <source>
        <dbReference type="Proteomes" id="UP000284531"/>
    </source>
</evidence>